<dbReference type="AlphaFoldDB" id="A0A411Z4J2"/>
<evidence type="ECO:0000256" key="1">
    <source>
        <dbReference type="ARBA" id="ARBA00022679"/>
    </source>
</evidence>
<dbReference type="PANTHER" id="PTHR10545:SF42">
    <property type="entry name" value="ACETYLTRANSFERASE"/>
    <property type="match status" value="1"/>
</dbReference>
<evidence type="ECO:0000259" key="3">
    <source>
        <dbReference type="PROSITE" id="PS51186"/>
    </source>
</evidence>
<evidence type="ECO:0000256" key="2">
    <source>
        <dbReference type="ARBA" id="ARBA00023315"/>
    </source>
</evidence>
<name>A0A411Z4J2_9RHOB</name>
<dbReference type="CDD" id="cd04301">
    <property type="entry name" value="NAT_SF"/>
    <property type="match status" value="1"/>
</dbReference>
<keyword evidence="1 4" id="KW-0808">Transferase</keyword>
<evidence type="ECO:0000313" key="5">
    <source>
        <dbReference type="Proteomes" id="UP000284547"/>
    </source>
</evidence>
<dbReference type="InterPro" id="IPR051016">
    <property type="entry name" value="Diverse_Substrate_AcTransf"/>
</dbReference>
<keyword evidence="5" id="KW-1185">Reference proteome</keyword>
<dbReference type="OrthoDB" id="9805924at2"/>
<dbReference type="SUPFAM" id="SSF55729">
    <property type="entry name" value="Acyl-CoA N-acyltransferases (Nat)"/>
    <property type="match status" value="1"/>
</dbReference>
<dbReference type="InterPro" id="IPR016181">
    <property type="entry name" value="Acyl_CoA_acyltransferase"/>
</dbReference>
<dbReference type="GO" id="GO:0008080">
    <property type="term" value="F:N-acetyltransferase activity"/>
    <property type="evidence" value="ECO:0007669"/>
    <property type="project" value="TreeGrafter"/>
</dbReference>
<keyword evidence="2" id="KW-0012">Acyltransferase</keyword>
<accession>A0A411Z4J2</accession>
<evidence type="ECO:0000313" key="4">
    <source>
        <dbReference type="EMBL" id="RGP37983.1"/>
    </source>
</evidence>
<dbReference type="InterPro" id="IPR000182">
    <property type="entry name" value="GNAT_dom"/>
</dbReference>
<organism evidence="4 5">
    <name type="scientific">Pseudotabrizicola alkalilacus</name>
    <dbReference type="NCBI Taxonomy" id="2305252"/>
    <lineage>
        <taxon>Bacteria</taxon>
        <taxon>Pseudomonadati</taxon>
        <taxon>Pseudomonadota</taxon>
        <taxon>Alphaproteobacteria</taxon>
        <taxon>Rhodobacterales</taxon>
        <taxon>Paracoccaceae</taxon>
        <taxon>Pseudotabrizicola</taxon>
    </lineage>
</organism>
<gene>
    <name evidence="4" type="ORF">D1012_07730</name>
</gene>
<dbReference type="Gene3D" id="3.40.630.30">
    <property type="match status" value="1"/>
</dbReference>
<sequence length="147" mass="16901">MVFDIRTAESADYAEWSRLWHAYLTFYEVDLAPDITAATWARILDPAHRMQCRMAFDGATALGFAIHHPHCSTWVAADDVYLEDLFVSAEARGRGVGRALIEDLIALGQQAGWHRLYWHTNRDNAQARKLYDSYCQEDGHIRYRLAL</sequence>
<comment type="caution">
    <text evidence="4">The sequence shown here is derived from an EMBL/GenBank/DDBJ whole genome shotgun (WGS) entry which is preliminary data.</text>
</comment>
<feature type="domain" description="N-acetyltransferase" evidence="3">
    <location>
        <begin position="3"/>
        <end position="147"/>
    </location>
</feature>
<dbReference type="PROSITE" id="PS51186">
    <property type="entry name" value="GNAT"/>
    <property type="match status" value="1"/>
</dbReference>
<dbReference type="EMBL" id="QWEY01000003">
    <property type="protein sequence ID" value="RGP37983.1"/>
    <property type="molecule type" value="Genomic_DNA"/>
</dbReference>
<proteinExistence type="predicted"/>
<protein>
    <submittedName>
        <fullName evidence="4">GNAT family N-acetyltransferase</fullName>
    </submittedName>
</protein>
<reference evidence="4 5" key="1">
    <citation type="submission" date="2018-08" db="EMBL/GenBank/DDBJ databases">
        <title>Flavobacterium tibetense sp. nov., isolated from a wetland YonghuCo on Tibetan Plateau.</title>
        <authorList>
            <person name="Phurbu D."/>
            <person name="Lu H."/>
            <person name="Xing P."/>
        </authorList>
    </citation>
    <scope>NUCLEOTIDE SEQUENCE [LARGE SCALE GENOMIC DNA]</scope>
    <source>
        <strain evidence="4 5">DJC</strain>
    </source>
</reference>
<dbReference type="Proteomes" id="UP000284547">
    <property type="component" value="Unassembled WGS sequence"/>
</dbReference>
<dbReference type="Pfam" id="PF00583">
    <property type="entry name" value="Acetyltransf_1"/>
    <property type="match status" value="1"/>
</dbReference>
<dbReference type="PANTHER" id="PTHR10545">
    <property type="entry name" value="DIAMINE N-ACETYLTRANSFERASE"/>
    <property type="match status" value="1"/>
</dbReference>